<dbReference type="PANTHER" id="PTHR32046:SF11">
    <property type="entry name" value="IMMUNE-ASSOCIATED NUCLEOTIDE-BINDING PROTEIN 10-LIKE"/>
    <property type="match status" value="1"/>
</dbReference>
<gene>
    <name evidence="5" type="ORF">ACEWY4_009464</name>
</gene>
<dbReference type="PANTHER" id="PTHR32046">
    <property type="entry name" value="G DOMAIN-CONTAINING PROTEIN"/>
    <property type="match status" value="1"/>
</dbReference>
<evidence type="ECO:0000313" key="6">
    <source>
        <dbReference type="Proteomes" id="UP001591681"/>
    </source>
</evidence>
<keyword evidence="2" id="KW-0547">Nucleotide-binding</keyword>
<dbReference type="AlphaFoldDB" id="A0ABD1K6H8"/>
<dbReference type="Proteomes" id="UP001591681">
    <property type="component" value="Unassembled WGS sequence"/>
</dbReference>
<name>A0ABD1K6H8_9TELE</name>
<evidence type="ECO:0000256" key="3">
    <source>
        <dbReference type="SAM" id="Coils"/>
    </source>
</evidence>
<comment type="similarity">
    <text evidence="1">Belongs to the TRAFAC class TrmE-Era-EngA-EngB-Septin-like GTPase superfamily. AIG1/Toc34/Toc159-like paraseptin GTPase family. IAN subfamily.</text>
</comment>
<sequence>MVNYILGVQWGDKVWFQITEEDKKKSQAKSQTTAITVYEVFVETSSLSLRIIDTPGYGSTDGIQFDQMVAENLHRLFRSEDGVHDISAVGLVVKSGQNRLTGFQRYIFDAVLSLFGKDIEKNIVVLITHSDGMPEEDVITALKEAEVPCAKDASGEPVHFKFNNRQSRDYKDREEKMYQAAWDIGYCSLESFLSFLHNVDVKELSMTEGVLRERKKLEACVYHIQDAIKMEELKQNELQQTQRAFEENKEKFGVKDFTYEVEEPFKQLESINPSWWHLTRKATCCTKCEENCHYPGCWGVKDLSWCSVMKDNRCTVCTKKCRVSDHVKHEKIYVPRTRKVKKTAHDLKEKYKEQVDIKKALEEELHKSKVRKNKLLLDAYQCIVKLEDIALKKDSISTLIHLDFLIEKMRELGDDEKAQKLVALNEKYQAAIPSGWKWIHWVPGKLRKAQGKTRTVFYFISVFIKPSLAEQGTKTWL</sequence>
<evidence type="ECO:0000256" key="1">
    <source>
        <dbReference type="ARBA" id="ARBA00008535"/>
    </source>
</evidence>
<reference evidence="5 6" key="1">
    <citation type="submission" date="2024-09" db="EMBL/GenBank/DDBJ databases">
        <title>A chromosome-level genome assembly of Gray's grenadier anchovy, Coilia grayii.</title>
        <authorList>
            <person name="Fu Z."/>
        </authorList>
    </citation>
    <scope>NUCLEOTIDE SEQUENCE [LARGE SCALE GENOMIC DNA]</scope>
    <source>
        <strain evidence="5">G4</strain>
        <tissue evidence="5">Muscle</tissue>
    </source>
</reference>
<dbReference type="InterPro" id="IPR006703">
    <property type="entry name" value="G_AIG1"/>
</dbReference>
<evidence type="ECO:0000313" key="5">
    <source>
        <dbReference type="EMBL" id="KAL2094745.1"/>
    </source>
</evidence>
<feature type="domain" description="AIG1-type G" evidence="4">
    <location>
        <begin position="25"/>
        <end position="143"/>
    </location>
</feature>
<dbReference type="EMBL" id="JBHFQA010000008">
    <property type="protein sequence ID" value="KAL2094745.1"/>
    <property type="molecule type" value="Genomic_DNA"/>
</dbReference>
<dbReference type="InterPro" id="IPR027417">
    <property type="entry name" value="P-loop_NTPase"/>
</dbReference>
<protein>
    <recommendedName>
        <fullName evidence="4">AIG1-type G domain-containing protein</fullName>
    </recommendedName>
</protein>
<dbReference type="SUPFAM" id="SSF52540">
    <property type="entry name" value="P-loop containing nucleoside triphosphate hydrolases"/>
    <property type="match status" value="1"/>
</dbReference>
<comment type="caution">
    <text evidence="5">The sequence shown here is derived from an EMBL/GenBank/DDBJ whole genome shotgun (WGS) entry which is preliminary data.</text>
</comment>
<dbReference type="Gene3D" id="3.40.50.300">
    <property type="entry name" value="P-loop containing nucleotide triphosphate hydrolases"/>
    <property type="match status" value="1"/>
</dbReference>
<feature type="coiled-coil region" evidence="3">
    <location>
        <begin position="344"/>
        <end position="378"/>
    </location>
</feature>
<dbReference type="GO" id="GO:0000166">
    <property type="term" value="F:nucleotide binding"/>
    <property type="evidence" value="ECO:0007669"/>
    <property type="project" value="UniProtKB-KW"/>
</dbReference>
<keyword evidence="6" id="KW-1185">Reference proteome</keyword>
<evidence type="ECO:0000259" key="4">
    <source>
        <dbReference type="Pfam" id="PF04548"/>
    </source>
</evidence>
<organism evidence="5 6">
    <name type="scientific">Coilia grayii</name>
    <name type="common">Gray's grenadier anchovy</name>
    <dbReference type="NCBI Taxonomy" id="363190"/>
    <lineage>
        <taxon>Eukaryota</taxon>
        <taxon>Metazoa</taxon>
        <taxon>Chordata</taxon>
        <taxon>Craniata</taxon>
        <taxon>Vertebrata</taxon>
        <taxon>Euteleostomi</taxon>
        <taxon>Actinopterygii</taxon>
        <taxon>Neopterygii</taxon>
        <taxon>Teleostei</taxon>
        <taxon>Clupei</taxon>
        <taxon>Clupeiformes</taxon>
        <taxon>Clupeoidei</taxon>
        <taxon>Engraulidae</taxon>
        <taxon>Coilinae</taxon>
        <taxon>Coilia</taxon>
    </lineage>
</organism>
<keyword evidence="3" id="KW-0175">Coiled coil</keyword>
<accession>A0ABD1K6H8</accession>
<proteinExistence type="inferred from homology"/>
<dbReference type="Pfam" id="PF04548">
    <property type="entry name" value="AIG1"/>
    <property type="match status" value="1"/>
</dbReference>
<evidence type="ECO:0000256" key="2">
    <source>
        <dbReference type="ARBA" id="ARBA00022741"/>
    </source>
</evidence>